<dbReference type="InterPro" id="IPR013766">
    <property type="entry name" value="Thioredoxin_domain"/>
</dbReference>
<gene>
    <name evidence="6" type="ORF">Tbon_10065</name>
</gene>
<evidence type="ECO:0000256" key="2">
    <source>
        <dbReference type="ARBA" id="ARBA00022862"/>
    </source>
</evidence>
<keyword evidence="1" id="KW-0560">Oxidoreductase</keyword>
<dbReference type="PANTHER" id="PTHR43110:SF1">
    <property type="entry name" value="THIOL PEROXIDASE"/>
    <property type="match status" value="1"/>
</dbReference>
<dbReference type="InterPro" id="IPR000866">
    <property type="entry name" value="AhpC/TSA"/>
</dbReference>
<keyword evidence="3" id="KW-0676">Redox-active center</keyword>
<keyword evidence="2" id="KW-0049">Antioxidant</keyword>
<keyword evidence="1" id="KW-0575">Peroxidase</keyword>
<dbReference type="Proteomes" id="UP000326331">
    <property type="component" value="Chromosome"/>
</dbReference>
<keyword evidence="7" id="KW-1185">Reference proteome</keyword>
<dbReference type="CDD" id="cd03018">
    <property type="entry name" value="PRX_AhpE_like"/>
    <property type="match status" value="1"/>
</dbReference>
<dbReference type="InterPro" id="IPR036249">
    <property type="entry name" value="Thioredoxin-like_sf"/>
</dbReference>
<reference evidence="6 7" key="1">
    <citation type="submission" date="2019-10" db="EMBL/GenBank/DDBJ databases">
        <title>Thermopilla bonchosmolovskayae gen. nov., sp. nov., a moderately thermophilic Chloroflexi bacterium from a Chukotka hot spring (Arctic, Russia), representing a novel classis Thermopillaia, which include previously uncultivated lineage OLB14.</title>
        <authorList>
            <person name="Kochetkova T.V."/>
            <person name="Zayulina K.S."/>
            <person name="Zhigarkov V.S."/>
            <person name="Minaev N.V."/>
            <person name="Novikov A."/>
            <person name="Toshchakov S.V."/>
            <person name="Elcheninov A.G."/>
            <person name="Kublanov I.V."/>
        </authorList>
    </citation>
    <scope>NUCLEOTIDE SEQUENCE [LARGE SCALE GENOMIC DNA]</scope>
    <source>
        <strain evidence="6 7">3753O</strain>
    </source>
</reference>
<accession>A0ABX6C2Z2</accession>
<dbReference type="PANTHER" id="PTHR43110">
    <property type="entry name" value="THIOL PEROXIDASE"/>
    <property type="match status" value="1"/>
</dbReference>
<name>A0ABX6C2Z2_9CHLR</name>
<evidence type="ECO:0000259" key="5">
    <source>
        <dbReference type="PROSITE" id="PS51352"/>
    </source>
</evidence>
<evidence type="ECO:0000256" key="1">
    <source>
        <dbReference type="ARBA" id="ARBA00022559"/>
    </source>
</evidence>
<dbReference type="EMBL" id="CP042829">
    <property type="protein sequence ID" value="QFG03628.1"/>
    <property type="molecule type" value="Genomic_DNA"/>
</dbReference>
<dbReference type="PROSITE" id="PS51352">
    <property type="entry name" value="THIOREDOXIN_2"/>
    <property type="match status" value="1"/>
</dbReference>
<evidence type="ECO:0000313" key="7">
    <source>
        <dbReference type="Proteomes" id="UP000326331"/>
    </source>
</evidence>
<organism evidence="6 7">
    <name type="scientific">Tepidiforma bonchosmolovskayae</name>
    <dbReference type="NCBI Taxonomy" id="2601677"/>
    <lineage>
        <taxon>Bacteria</taxon>
        <taxon>Bacillati</taxon>
        <taxon>Chloroflexota</taxon>
        <taxon>Tepidiformia</taxon>
        <taxon>Tepidiformales</taxon>
        <taxon>Tepidiformaceae</taxon>
        <taxon>Tepidiforma</taxon>
    </lineage>
</organism>
<dbReference type="Gene3D" id="3.40.30.10">
    <property type="entry name" value="Glutaredoxin"/>
    <property type="match status" value="1"/>
</dbReference>
<dbReference type="InterPro" id="IPR050455">
    <property type="entry name" value="Tpx_Peroxidase_subfamily"/>
</dbReference>
<evidence type="ECO:0000313" key="6">
    <source>
        <dbReference type="EMBL" id="QFG03628.1"/>
    </source>
</evidence>
<dbReference type="SUPFAM" id="SSF52833">
    <property type="entry name" value="Thioredoxin-like"/>
    <property type="match status" value="1"/>
</dbReference>
<feature type="domain" description="Thioredoxin" evidence="5">
    <location>
        <begin position="48"/>
        <end position="198"/>
    </location>
</feature>
<evidence type="ECO:0000256" key="3">
    <source>
        <dbReference type="ARBA" id="ARBA00023284"/>
    </source>
</evidence>
<proteinExistence type="predicted"/>
<evidence type="ECO:0000256" key="4">
    <source>
        <dbReference type="SAM" id="MobiDB-lite"/>
    </source>
</evidence>
<sequence>MVRVPRGIIGGRGRPLQARGRRSNNGACTIERHNFTEWGFPVAETATLKVGDEAPDFELPMSPTGEKFRLSDYRGKNAVVISFVPAAFSTVCSNQLQTLKEKVQEFRNEGAIPVVISCDGPWAQAAWKKELGVDFPILSDFNPHGETARKYGVLIESRGVANRVVIVVDKEGKVAWIQPTEKITDIPDYDPVLACAKG</sequence>
<protein>
    <submittedName>
        <fullName evidence="6">Peroxiredoxin</fullName>
    </submittedName>
</protein>
<feature type="region of interest" description="Disordered" evidence="4">
    <location>
        <begin position="1"/>
        <end position="24"/>
    </location>
</feature>
<dbReference type="Pfam" id="PF00578">
    <property type="entry name" value="AhpC-TSA"/>
    <property type="match status" value="1"/>
</dbReference>